<accession>A0A932MM74</accession>
<dbReference type="PANTHER" id="PTHR30565">
    <property type="entry name" value="PROTEIN YCIF"/>
    <property type="match status" value="1"/>
</dbReference>
<sequence>MAEARKDILVSWLNDAYAMEKSLINILEKRVKDGTPAEAQSRYRQHLEETRRHAQMVEGCVSRLGETTSTLKNMMGTLFGKQQGLGAGLFKDEQVKNALSDYASENLEIASYKALIVAAEDFGDPEIASVCRRILEEEERMAQWLADQSLPLTVKNVFRHAA</sequence>
<reference evidence="1" key="1">
    <citation type="submission" date="2020-07" db="EMBL/GenBank/DDBJ databases">
        <title>Huge and variable diversity of episymbiotic CPR bacteria and DPANN archaea in groundwater ecosystems.</title>
        <authorList>
            <person name="He C.Y."/>
            <person name="Keren R."/>
            <person name="Whittaker M."/>
            <person name="Farag I.F."/>
            <person name="Doudna J."/>
            <person name="Cate J.H.D."/>
            <person name="Banfield J.F."/>
        </authorList>
    </citation>
    <scope>NUCLEOTIDE SEQUENCE</scope>
    <source>
        <strain evidence="1">NC_groundwater_763_Ag_S-0.2um_68_21</strain>
    </source>
</reference>
<dbReference type="Pfam" id="PF05974">
    <property type="entry name" value="DUF892"/>
    <property type="match status" value="1"/>
</dbReference>
<dbReference type="EMBL" id="JACPUR010000001">
    <property type="protein sequence ID" value="MBI3126252.1"/>
    <property type="molecule type" value="Genomic_DNA"/>
</dbReference>
<comment type="caution">
    <text evidence="1">The sequence shown here is derived from an EMBL/GenBank/DDBJ whole genome shotgun (WGS) entry which is preliminary data.</text>
</comment>
<protein>
    <submittedName>
        <fullName evidence="1">Ferritin-like domain-containing protein</fullName>
    </submittedName>
</protein>
<dbReference type="AlphaFoldDB" id="A0A932MM74"/>
<proteinExistence type="predicted"/>
<dbReference type="Proteomes" id="UP000782312">
    <property type="component" value="Unassembled WGS sequence"/>
</dbReference>
<dbReference type="InterPro" id="IPR012347">
    <property type="entry name" value="Ferritin-like"/>
</dbReference>
<gene>
    <name evidence="1" type="ORF">HYZ11_01435</name>
</gene>
<evidence type="ECO:0000313" key="1">
    <source>
        <dbReference type="EMBL" id="MBI3126252.1"/>
    </source>
</evidence>
<dbReference type="InterPro" id="IPR010287">
    <property type="entry name" value="DUF892_YciF-like"/>
</dbReference>
<dbReference type="PANTHER" id="PTHR30565:SF9">
    <property type="entry name" value="PROTEIN YCIF"/>
    <property type="match status" value="1"/>
</dbReference>
<dbReference type="Gene3D" id="1.20.1260.10">
    <property type="match status" value="1"/>
</dbReference>
<dbReference type="InterPro" id="IPR047114">
    <property type="entry name" value="YciF"/>
</dbReference>
<organism evidence="1 2">
    <name type="scientific">Tectimicrobiota bacterium</name>
    <dbReference type="NCBI Taxonomy" id="2528274"/>
    <lineage>
        <taxon>Bacteria</taxon>
        <taxon>Pseudomonadati</taxon>
        <taxon>Nitrospinota/Tectimicrobiota group</taxon>
        <taxon>Candidatus Tectimicrobiota</taxon>
    </lineage>
</organism>
<dbReference type="SUPFAM" id="SSF47240">
    <property type="entry name" value="Ferritin-like"/>
    <property type="match status" value="1"/>
</dbReference>
<evidence type="ECO:0000313" key="2">
    <source>
        <dbReference type="Proteomes" id="UP000782312"/>
    </source>
</evidence>
<name>A0A932MM74_UNCTE</name>
<dbReference type="CDD" id="cd00657">
    <property type="entry name" value="Ferritin_like"/>
    <property type="match status" value="1"/>
</dbReference>
<dbReference type="InterPro" id="IPR009078">
    <property type="entry name" value="Ferritin-like_SF"/>
</dbReference>